<comment type="caution">
    <text evidence="1">The sequence shown here is derived from an EMBL/GenBank/DDBJ whole genome shotgun (WGS) entry which is preliminary data.</text>
</comment>
<dbReference type="AlphaFoldDB" id="A0ABD5V0F5"/>
<dbReference type="Proteomes" id="UP001596312">
    <property type="component" value="Unassembled WGS sequence"/>
</dbReference>
<accession>A0ABD5V0F5</accession>
<dbReference type="SUPFAM" id="SSF55282">
    <property type="entry name" value="RL5-like"/>
    <property type="match status" value="1"/>
</dbReference>
<gene>
    <name evidence="1" type="ORF">ACFQGH_04490</name>
</gene>
<sequence>MAAVPLHYVDLRAFCYATEDEKRVEDALRTYLPEEAEVERIENEGHHGDRILVFSARVENADGIRHVLDQLRGSADLDRVRDQLDDRVTENCELFLYLDKQAAFGGEARLGEGITLRAKVEAYPAKKESAVENVREIL</sequence>
<dbReference type="RefSeq" id="WP_340602956.1">
    <property type="nucleotide sequence ID" value="NZ_JBBMXV010000001.1"/>
</dbReference>
<proteinExistence type="predicted"/>
<evidence type="ECO:0000313" key="1">
    <source>
        <dbReference type="EMBL" id="MFC6904451.1"/>
    </source>
</evidence>
<organism evidence="1 2">
    <name type="scientific">Halalkalicoccus tibetensis</name>
    <dbReference type="NCBI Taxonomy" id="175632"/>
    <lineage>
        <taxon>Archaea</taxon>
        <taxon>Methanobacteriati</taxon>
        <taxon>Methanobacteriota</taxon>
        <taxon>Stenosarchaea group</taxon>
        <taxon>Halobacteria</taxon>
        <taxon>Halobacteriales</taxon>
        <taxon>Halococcaceae</taxon>
        <taxon>Halalkalicoccus</taxon>
    </lineage>
</organism>
<keyword evidence="2" id="KW-1185">Reference proteome</keyword>
<dbReference type="Gene3D" id="3.30.1440.10">
    <property type="match status" value="1"/>
</dbReference>
<dbReference type="NCBIfam" id="NF011141">
    <property type="entry name" value="PRK14555.1-1"/>
    <property type="match status" value="1"/>
</dbReference>
<dbReference type="PANTHER" id="PTHR38816:SF1">
    <property type="entry name" value="EXOSOME SUBUNIT"/>
    <property type="match status" value="1"/>
</dbReference>
<dbReference type="PANTHER" id="PTHR38816">
    <property type="entry name" value="EXOSOME SUBUNIT, DUF54 FAMILY-RELATED"/>
    <property type="match status" value="1"/>
</dbReference>
<dbReference type="Pfam" id="PF01877">
    <property type="entry name" value="RNA_binding"/>
    <property type="match status" value="1"/>
</dbReference>
<reference evidence="1 2" key="1">
    <citation type="journal article" date="2019" name="Int. J. Syst. Evol. Microbiol.">
        <title>The Global Catalogue of Microorganisms (GCM) 10K type strain sequencing project: providing services to taxonomists for standard genome sequencing and annotation.</title>
        <authorList>
            <consortium name="The Broad Institute Genomics Platform"/>
            <consortium name="The Broad Institute Genome Sequencing Center for Infectious Disease"/>
            <person name="Wu L."/>
            <person name="Ma J."/>
        </authorList>
    </citation>
    <scope>NUCLEOTIDE SEQUENCE [LARGE SCALE GENOMIC DNA]</scope>
    <source>
        <strain evidence="1 2">CGMCC 1.3240</strain>
    </source>
</reference>
<name>A0ABD5V0F5_9EURY</name>
<protein>
    <submittedName>
        <fullName evidence="1">RNA-binding protein</fullName>
    </submittedName>
</protein>
<dbReference type="InterPro" id="IPR002739">
    <property type="entry name" value="PAB1135-like"/>
</dbReference>
<dbReference type="EMBL" id="JBHSXQ010000001">
    <property type="protein sequence ID" value="MFC6904451.1"/>
    <property type="molecule type" value="Genomic_DNA"/>
</dbReference>
<dbReference type="InterPro" id="IPR022803">
    <property type="entry name" value="Ribosomal_uL5_dom_sf"/>
</dbReference>
<evidence type="ECO:0000313" key="2">
    <source>
        <dbReference type="Proteomes" id="UP001596312"/>
    </source>
</evidence>